<sequence>MSPMKNNNNQSSSNHGEVVVRQANVLASCYIVDTAGLLKGLHYCTTGATGAECPPLAAITASNELALLPKTRKRGSASSSSKRSRRGGAALSIREECERFFCERMSAVFQGERNADAKASGLMGLRHGIRIPVWGDKTGERKIQTRFLEDLMALKLKKKEKDDVTVYAQAPAYRDRLSAIPRVRRGGWKGAGRRGGGDGAADDDEGARKRRKPLPSGRPKADGRKNRVRWHARGRGRGKGAIAGGQAVMDRPELLMDNGENSDEEISTPTPDKWSDLEGTFRIEGHEDDVEMAEADGGASAADAPEGEGSRRA</sequence>
<feature type="non-terminal residue" evidence="2">
    <location>
        <position position="313"/>
    </location>
</feature>
<dbReference type="STRING" id="100787.A0A0G4MP53"/>
<feature type="compositionally biased region" description="Low complexity" evidence="1">
    <location>
        <begin position="295"/>
        <end position="304"/>
    </location>
</feature>
<keyword evidence="3" id="KW-1185">Reference proteome</keyword>
<gene>
    <name evidence="2" type="ORF">BN1708_016470</name>
</gene>
<proteinExistence type="predicted"/>
<name>A0A0G4MP53_VERLO</name>
<feature type="region of interest" description="Disordered" evidence="1">
    <location>
        <begin position="186"/>
        <end position="313"/>
    </location>
</feature>
<dbReference type="EMBL" id="CVQH01023662">
    <property type="protein sequence ID" value="CRK35815.1"/>
    <property type="molecule type" value="Genomic_DNA"/>
</dbReference>
<evidence type="ECO:0000313" key="3">
    <source>
        <dbReference type="Proteomes" id="UP000044602"/>
    </source>
</evidence>
<organism evidence="2 3">
    <name type="scientific">Verticillium longisporum</name>
    <name type="common">Verticillium dahliae var. longisporum</name>
    <dbReference type="NCBI Taxonomy" id="100787"/>
    <lineage>
        <taxon>Eukaryota</taxon>
        <taxon>Fungi</taxon>
        <taxon>Dikarya</taxon>
        <taxon>Ascomycota</taxon>
        <taxon>Pezizomycotina</taxon>
        <taxon>Sordariomycetes</taxon>
        <taxon>Hypocreomycetidae</taxon>
        <taxon>Glomerellales</taxon>
        <taxon>Plectosphaerellaceae</taxon>
        <taxon>Verticillium</taxon>
    </lineage>
</organism>
<accession>A0A0G4MP53</accession>
<feature type="compositionally biased region" description="Gly residues" evidence="1">
    <location>
        <begin position="188"/>
        <end position="199"/>
    </location>
</feature>
<protein>
    <submittedName>
        <fullName evidence="2">Uncharacterized protein</fullName>
    </submittedName>
</protein>
<feature type="compositionally biased region" description="Basic residues" evidence="1">
    <location>
        <begin position="226"/>
        <end position="238"/>
    </location>
</feature>
<dbReference type="AlphaFoldDB" id="A0A0G4MP53"/>
<feature type="compositionally biased region" description="Basic and acidic residues" evidence="1">
    <location>
        <begin position="273"/>
        <end position="285"/>
    </location>
</feature>
<evidence type="ECO:0000256" key="1">
    <source>
        <dbReference type="SAM" id="MobiDB-lite"/>
    </source>
</evidence>
<dbReference type="Proteomes" id="UP000044602">
    <property type="component" value="Unassembled WGS sequence"/>
</dbReference>
<reference evidence="2 3" key="1">
    <citation type="submission" date="2015-05" db="EMBL/GenBank/DDBJ databases">
        <authorList>
            <person name="Wang D.B."/>
            <person name="Wang M."/>
        </authorList>
    </citation>
    <scope>NUCLEOTIDE SEQUENCE [LARGE SCALE GENOMIC DNA]</scope>
    <source>
        <strain evidence="2">VL1</strain>
    </source>
</reference>
<evidence type="ECO:0000313" key="2">
    <source>
        <dbReference type="EMBL" id="CRK35815.1"/>
    </source>
</evidence>